<accession>A0ABN6MAE6</accession>
<comment type="subunit">
    <text evidence="6">Homodimer; dimerization is reversible, and the dimeric form is the active one.</text>
</comment>
<evidence type="ECO:0000256" key="5">
    <source>
        <dbReference type="ARBA" id="ARBA00010525"/>
    </source>
</evidence>
<keyword evidence="15" id="KW-0442">Lipid degradation</keyword>
<dbReference type="RefSeq" id="WP_284151780.1">
    <property type="nucleotide sequence ID" value="NZ_AP025516.1"/>
</dbReference>
<evidence type="ECO:0000256" key="17">
    <source>
        <dbReference type="ARBA" id="ARBA00023136"/>
    </source>
</evidence>
<dbReference type="InterPro" id="IPR003187">
    <property type="entry name" value="PLipase_A1"/>
</dbReference>
<dbReference type="Pfam" id="PF02253">
    <property type="entry name" value="PLA1"/>
    <property type="match status" value="1"/>
</dbReference>
<evidence type="ECO:0000256" key="18">
    <source>
        <dbReference type="ARBA" id="ARBA00023237"/>
    </source>
</evidence>
<evidence type="ECO:0000256" key="11">
    <source>
        <dbReference type="ARBA" id="ARBA00022723"/>
    </source>
</evidence>
<dbReference type="EC" id="3.1.1.32" evidence="7"/>
<evidence type="ECO:0000256" key="12">
    <source>
        <dbReference type="ARBA" id="ARBA00022729"/>
    </source>
</evidence>
<gene>
    <name evidence="21" type="primary">pldA</name>
    <name evidence="21" type="ORF">DPPLL_27770</name>
</gene>
<evidence type="ECO:0000256" key="16">
    <source>
        <dbReference type="ARBA" id="ARBA00023098"/>
    </source>
</evidence>
<keyword evidence="18" id="KW-0998">Cell outer membrane</keyword>
<dbReference type="Proteomes" id="UP000830055">
    <property type="component" value="Chromosome"/>
</dbReference>
<dbReference type="SUPFAM" id="SSF56931">
    <property type="entry name" value="Outer membrane phospholipase A (OMPLA)"/>
    <property type="match status" value="1"/>
</dbReference>
<evidence type="ECO:0000256" key="10">
    <source>
        <dbReference type="ARBA" id="ARBA00022692"/>
    </source>
</evidence>
<dbReference type="EMBL" id="AP025516">
    <property type="protein sequence ID" value="BDD88412.1"/>
    <property type="molecule type" value="Genomic_DNA"/>
</dbReference>
<evidence type="ECO:0000256" key="8">
    <source>
        <dbReference type="ARBA" id="ARBA00013278"/>
    </source>
</evidence>
<keyword evidence="16" id="KW-0443">Lipid metabolism</keyword>
<proteinExistence type="inferred from homology"/>
<comment type="similarity">
    <text evidence="5">Belongs to the phospholipase A1 family.</text>
</comment>
<evidence type="ECO:0000313" key="22">
    <source>
        <dbReference type="Proteomes" id="UP000830055"/>
    </source>
</evidence>
<dbReference type="PRINTS" id="PR01486">
    <property type="entry name" value="PHPHLIPASEA1"/>
</dbReference>
<evidence type="ECO:0000256" key="15">
    <source>
        <dbReference type="ARBA" id="ARBA00022963"/>
    </source>
</evidence>
<keyword evidence="14" id="KW-0106">Calcium</keyword>
<keyword evidence="10" id="KW-0812">Transmembrane</keyword>
<organism evidence="21 22">
    <name type="scientific">Desulfofustis limnaeus</name>
    <dbReference type="NCBI Taxonomy" id="2740163"/>
    <lineage>
        <taxon>Bacteria</taxon>
        <taxon>Pseudomonadati</taxon>
        <taxon>Thermodesulfobacteriota</taxon>
        <taxon>Desulfobulbia</taxon>
        <taxon>Desulfobulbales</taxon>
        <taxon>Desulfocapsaceae</taxon>
        <taxon>Desulfofustis</taxon>
    </lineage>
</organism>
<evidence type="ECO:0000256" key="6">
    <source>
        <dbReference type="ARBA" id="ARBA00011702"/>
    </source>
</evidence>
<comment type="catalytic activity">
    <reaction evidence="2">
        <text>a 1,2-diacyl-sn-glycero-3-phosphocholine + H2O = a 1-acyl-sn-glycero-3-phosphocholine + a fatty acid + H(+)</text>
        <dbReference type="Rhea" id="RHEA:15801"/>
        <dbReference type="ChEBI" id="CHEBI:15377"/>
        <dbReference type="ChEBI" id="CHEBI:15378"/>
        <dbReference type="ChEBI" id="CHEBI:28868"/>
        <dbReference type="ChEBI" id="CHEBI:57643"/>
        <dbReference type="ChEBI" id="CHEBI:58168"/>
        <dbReference type="EC" id="3.1.1.4"/>
    </reaction>
</comment>
<dbReference type="Gene3D" id="2.40.230.10">
    <property type="entry name" value="Phospholipase A1"/>
    <property type="match status" value="1"/>
</dbReference>
<sequence length="358" mass="40439">MSSRIFSFHLVAVLLWCSSPVNGREIAPIEPDVNQCHGLADPVERLACYDHISGRQEKPATAVGTIDRLNLPDADEATVQADQAAVAPEHEEKKTVSLIDGVWAFDPSSNRAMITTHQRNYALLARYSTDVNETPYSALFDAYGESSGTDPLEASFQISFKTRLWATESRRLGVWLAYTQESHWQVYNDDNSRPFRETNYQPELFLSYRPGLSWAGFSWNLLNLGYVHQSNGQSELISRSWDRLFAEFGVEKDNFGLFLKLWTHLPEVDEDENPDITDYYGYGDLTLLYRWGGHGLSLKFGGNPRTGKGSAEFSWVTPPIIGPLRGYIQLFSGYGESMIDYNWYQNTVGIGVALNDLY</sequence>
<evidence type="ECO:0000256" key="19">
    <source>
        <dbReference type="ARBA" id="ARBA00032375"/>
    </source>
</evidence>
<comment type="subcellular location">
    <subcellularLocation>
        <location evidence="4">Cell outer membrane</location>
        <topology evidence="4">Multi-pass membrane protein</topology>
    </subcellularLocation>
</comment>
<evidence type="ECO:0000256" key="13">
    <source>
        <dbReference type="ARBA" id="ARBA00022801"/>
    </source>
</evidence>
<dbReference type="PANTHER" id="PTHR40457">
    <property type="entry name" value="PHOSPHOLIPASE A1"/>
    <property type="match status" value="1"/>
</dbReference>
<evidence type="ECO:0000256" key="4">
    <source>
        <dbReference type="ARBA" id="ARBA00004571"/>
    </source>
</evidence>
<keyword evidence="9" id="KW-1134">Transmembrane beta strand</keyword>
<keyword evidence="17" id="KW-0472">Membrane</keyword>
<comment type="cofactor">
    <cofactor evidence="3">
        <name>Ca(2+)</name>
        <dbReference type="ChEBI" id="CHEBI:29108"/>
    </cofactor>
</comment>
<dbReference type="EC" id="3.1.1.4" evidence="8"/>
<protein>
    <recommendedName>
        <fullName evidence="19">Phosphatidylcholine 1-acylhydrolase</fullName>
        <ecNumber evidence="7">3.1.1.32</ecNumber>
        <ecNumber evidence="8">3.1.1.4</ecNumber>
    </recommendedName>
</protein>
<reference evidence="21 22" key="1">
    <citation type="submission" date="2022-01" db="EMBL/GenBank/DDBJ databases">
        <title>Desulfofustis limnae sp. nov., a novel mesophilic sulfate-reducing bacterium isolated from marsh soil.</title>
        <authorList>
            <person name="Watanabe M."/>
            <person name="Takahashi A."/>
            <person name="Kojima H."/>
            <person name="Fukui M."/>
        </authorList>
    </citation>
    <scope>NUCLEOTIDE SEQUENCE [LARGE SCALE GENOMIC DNA]</scope>
    <source>
        <strain evidence="21 22">PPLL</strain>
    </source>
</reference>
<comment type="catalytic activity">
    <reaction evidence="1">
        <text>a 1,2-diacyl-sn-glycero-3-phosphocholine + H2O = a 2-acyl-sn-glycero-3-phosphocholine + a fatty acid + H(+)</text>
        <dbReference type="Rhea" id="RHEA:18689"/>
        <dbReference type="ChEBI" id="CHEBI:15377"/>
        <dbReference type="ChEBI" id="CHEBI:15378"/>
        <dbReference type="ChEBI" id="CHEBI:28868"/>
        <dbReference type="ChEBI" id="CHEBI:57643"/>
        <dbReference type="ChEBI" id="CHEBI:57875"/>
        <dbReference type="EC" id="3.1.1.32"/>
    </reaction>
</comment>
<dbReference type="InterPro" id="IPR036541">
    <property type="entry name" value="PLipase_A1_sf"/>
</dbReference>
<name>A0ABN6MAE6_9BACT</name>
<keyword evidence="12 20" id="KW-0732">Signal</keyword>
<evidence type="ECO:0000256" key="1">
    <source>
        <dbReference type="ARBA" id="ARBA00000111"/>
    </source>
</evidence>
<evidence type="ECO:0000313" key="21">
    <source>
        <dbReference type="EMBL" id="BDD88412.1"/>
    </source>
</evidence>
<feature type="signal peptide" evidence="20">
    <location>
        <begin position="1"/>
        <end position="23"/>
    </location>
</feature>
<evidence type="ECO:0000256" key="2">
    <source>
        <dbReference type="ARBA" id="ARBA00001604"/>
    </source>
</evidence>
<evidence type="ECO:0000256" key="14">
    <source>
        <dbReference type="ARBA" id="ARBA00022837"/>
    </source>
</evidence>
<evidence type="ECO:0000256" key="20">
    <source>
        <dbReference type="SAM" id="SignalP"/>
    </source>
</evidence>
<evidence type="ECO:0000256" key="3">
    <source>
        <dbReference type="ARBA" id="ARBA00001913"/>
    </source>
</evidence>
<keyword evidence="22" id="KW-1185">Reference proteome</keyword>
<keyword evidence="13" id="KW-0378">Hydrolase</keyword>
<dbReference type="PANTHER" id="PTHR40457:SF1">
    <property type="entry name" value="PHOSPHOLIPASE A1"/>
    <property type="match status" value="1"/>
</dbReference>
<keyword evidence="11" id="KW-0479">Metal-binding</keyword>
<evidence type="ECO:0000256" key="9">
    <source>
        <dbReference type="ARBA" id="ARBA00022452"/>
    </source>
</evidence>
<feature type="chain" id="PRO_5045941494" description="Phosphatidylcholine 1-acylhydrolase" evidence="20">
    <location>
        <begin position="24"/>
        <end position="358"/>
    </location>
</feature>
<dbReference type="CDD" id="cd00541">
    <property type="entry name" value="OMPLA"/>
    <property type="match status" value="1"/>
</dbReference>
<evidence type="ECO:0000256" key="7">
    <source>
        <dbReference type="ARBA" id="ARBA00013179"/>
    </source>
</evidence>